<protein>
    <submittedName>
        <fullName evidence="3">Uncharacterized protein</fullName>
    </submittedName>
</protein>
<proteinExistence type="predicted"/>
<comment type="caution">
    <text evidence="3">The sequence shown here is derived from an EMBL/GenBank/DDBJ whole genome shotgun (WGS) entry which is preliminary data.</text>
</comment>
<dbReference type="EMBL" id="SBJO01000054">
    <property type="protein sequence ID" value="KAF9763776.1"/>
    <property type="molecule type" value="Genomic_DNA"/>
</dbReference>
<feature type="compositionally biased region" description="Polar residues" evidence="1">
    <location>
        <begin position="248"/>
        <end position="276"/>
    </location>
</feature>
<evidence type="ECO:0000256" key="1">
    <source>
        <dbReference type="SAM" id="MobiDB-lite"/>
    </source>
</evidence>
<evidence type="ECO:0000313" key="3">
    <source>
        <dbReference type="EMBL" id="KAF9763776.1"/>
    </source>
</evidence>
<reference evidence="3 4" key="1">
    <citation type="journal article" date="2020" name="Genome Biol. Evol.">
        <title>Comparative genomics of strictly vertically transmitted, feminizing microsporidia endosymbionts of amphipod crustaceans.</title>
        <authorList>
            <person name="Cormier A."/>
            <person name="Chebbi M.A."/>
            <person name="Giraud I."/>
            <person name="Wattier R."/>
            <person name="Teixeira M."/>
            <person name="Gilbert C."/>
            <person name="Rigaud T."/>
            <person name="Cordaux R."/>
        </authorList>
    </citation>
    <scope>NUCLEOTIDE SEQUENCE [LARGE SCALE GENOMIC DNA]</scope>
    <source>
        <strain evidence="3 4">Ou3-Ou53</strain>
    </source>
</reference>
<sequence length="644" mass="74258">MKHILYCFALIFASETVVKDDINIKENLPQSVDIDYEFSNDNTLSDLHEIILNLDNTNIDDINPNVFFNDKTSSSEVEALERSEKTKTFNLFDKESNQTILLPTSLDINDITMTLEEKKEMDKYLNLGEDIQKSKLYQNTDREILNKTFLKEESHFVTTVEPSASGIETILQEERKISVEKPSTNQEIDFDISIDNIEPTLLQTSLDINDIMLTDEEKKELYKYLNLEDDRLTENSSETLSIEETSSFCAEQSNVPSHSEASISPSHINQINSPSLTEERKEPTSPDNSLIADKTIQNPVLQRKRKNTVENFKENQQSAIKKSKKKAKIDSNSFDALILACPSIVSCKTVSIRRNAFIIENIITILKNIYSVCLFEDLNYSYLTMLKDTNIVEKTINTIINNIKKEKIKSVQAISISIPQKDMQDIVGLMIGRTSDILETFTKITRYAFVLSKNNSTKVLIQTLLSEVKNFQSEIQELNSMILTIFLKYSPNEECKNLKVFISRLAIILHITNYLQSKSCSKVAILKKIFLIVFRAFVKYSYCEWNIESDRILEEYFNVKKVIKQEQNKNPQIETPVNPDGLLVFEVLGYKMKQICDFFVKPLHKLCQTAEHTREFEELEYFNLVKSLQQIYEIGDFLTDKNIK</sequence>
<name>A0A9P6H1X2_9MICR</name>
<organism evidence="3 4">
    <name type="scientific">Nosema granulosis</name>
    <dbReference type="NCBI Taxonomy" id="83296"/>
    <lineage>
        <taxon>Eukaryota</taxon>
        <taxon>Fungi</taxon>
        <taxon>Fungi incertae sedis</taxon>
        <taxon>Microsporidia</taxon>
        <taxon>Nosematidae</taxon>
        <taxon>Nosema</taxon>
    </lineage>
</organism>
<feature type="compositionally biased region" description="Low complexity" evidence="1">
    <location>
        <begin position="234"/>
        <end position="247"/>
    </location>
</feature>
<evidence type="ECO:0000313" key="4">
    <source>
        <dbReference type="Proteomes" id="UP000740883"/>
    </source>
</evidence>
<accession>A0A9P6H1X2</accession>
<dbReference type="AlphaFoldDB" id="A0A9P6H1X2"/>
<gene>
    <name evidence="3" type="ORF">NGRA_1052</name>
</gene>
<feature type="chain" id="PRO_5040367587" evidence="2">
    <location>
        <begin position="20"/>
        <end position="644"/>
    </location>
</feature>
<evidence type="ECO:0000256" key="2">
    <source>
        <dbReference type="SAM" id="SignalP"/>
    </source>
</evidence>
<feature type="region of interest" description="Disordered" evidence="1">
    <location>
        <begin position="234"/>
        <end position="296"/>
    </location>
</feature>
<keyword evidence="4" id="KW-1185">Reference proteome</keyword>
<feature type="signal peptide" evidence="2">
    <location>
        <begin position="1"/>
        <end position="19"/>
    </location>
</feature>
<keyword evidence="2" id="KW-0732">Signal</keyword>
<dbReference type="Proteomes" id="UP000740883">
    <property type="component" value="Unassembled WGS sequence"/>
</dbReference>